<feature type="compositionally biased region" description="Basic and acidic residues" evidence="1">
    <location>
        <begin position="105"/>
        <end position="118"/>
    </location>
</feature>
<keyword evidence="3" id="KW-1185">Reference proteome</keyword>
<reference evidence="2" key="1">
    <citation type="journal article" date="2022" name="Int. J. Mol. Sci.">
        <title>Draft Genome of Tanacetum Coccineum: Genomic Comparison of Closely Related Tanacetum-Family Plants.</title>
        <authorList>
            <person name="Yamashiro T."/>
            <person name="Shiraishi A."/>
            <person name="Nakayama K."/>
            <person name="Satake H."/>
        </authorList>
    </citation>
    <scope>NUCLEOTIDE SEQUENCE</scope>
</reference>
<evidence type="ECO:0000256" key="1">
    <source>
        <dbReference type="SAM" id="MobiDB-lite"/>
    </source>
</evidence>
<accession>A0ABQ4ZJG8</accession>
<evidence type="ECO:0000313" key="3">
    <source>
        <dbReference type="Proteomes" id="UP001151760"/>
    </source>
</evidence>
<gene>
    <name evidence="2" type="ORF">Tco_0771679</name>
</gene>
<comment type="caution">
    <text evidence="2">The sequence shown here is derived from an EMBL/GenBank/DDBJ whole genome shotgun (WGS) entry which is preliminary data.</text>
</comment>
<proteinExistence type="predicted"/>
<name>A0ABQ4ZJG8_9ASTR</name>
<organism evidence="2 3">
    <name type="scientific">Tanacetum coccineum</name>
    <dbReference type="NCBI Taxonomy" id="301880"/>
    <lineage>
        <taxon>Eukaryota</taxon>
        <taxon>Viridiplantae</taxon>
        <taxon>Streptophyta</taxon>
        <taxon>Embryophyta</taxon>
        <taxon>Tracheophyta</taxon>
        <taxon>Spermatophyta</taxon>
        <taxon>Magnoliopsida</taxon>
        <taxon>eudicotyledons</taxon>
        <taxon>Gunneridae</taxon>
        <taxon>Pentapetalae</taxon>
        <taxon>asterids</taxon>
        <taxon>campanulids</taxon>
        <taxon>Asterales</taxon>
        <taxon>Asteraceae</taxon>
        <taxon>Asteroideae</taxon>
        <taxon>Anthemideae</taxon>
        <taxon>Anthemidinae</taxon>
        <taxon>Tanacetum</taxon>
    </lineage>
</organism>
<feature type="region of interest" description="Disordered" evidence="1">
    <location>
        <begin position="93"/>
        <end position="145"/>
    </location>
</feature>
<sequence>MKKLLPTHIPKAIANYVRSRFNTSVLDVMKNKQINLFTQSSTSIDDLSEMDLKLKLLNRIHLNKSNDTHTNHHQLFDTLYDSITLDQQVLDTQDAEPSFHKRSHDNHDTPNDCEEEKRKKQRKDVGQSSSRSSRRNKSLNGFQRSQGQLMLKGERNVRRFDDKEDEFIYADLPRLSLNDVEDMYLLQFQDKLHHLPLEFVKDFNNALLLFIRRVVIQQRVEDIQLGVESY</sequence>
<evidence type="ECO:0000313" key="2">
    <source>
        <dbReference type="EMBL" id="GJS89043.1"/>
    </source>
</evidence>
<dbReference type="Proteomes" id="UP001151760">
    <property type="component" value="Unassembled WGS sequence"/>
</dbReference>
<dbReference type="EMBL" id="BQNB010011320">
    <property type="protein sequence ID" value="GJS89043.1"/>
    <property type="molecule type" value="Genomic_DNA"/>
</dbReference>
<protein>
    <submittedName>
        <fullName evidence="2">Uncharacterized protein</fullName>
    </submittedName>
</protein>
<reference evidence="2" key="2">
    <citation type="submission" date="2022-01" db="EMBL/GenBank/DDBJ databases">
        <authorList>
            <person name="Yamashiro T."/>
            <person name="Shiraishi A."/>
            <person name="Satake H."/>
            <person name="Nakayama K."/>
        </authorList>
    </citation>
    <scope>NUCLEOTIDE SEQUENCE</scope>
</reference>